<dbReference type="InterPro" id="IPR056866">
    <property type="entry name" value="Znf_WRKY19"/>
</dbReference>
<dbReference type="Pfam" id="PF24906">
    <property type="entry name" value="Zf_WRKY19"/>
    <property type="match status" value="1"/>
</dbReference>
<feature type="domain" description="WRKY19-like zinc finger" evidence="1">
    <location>
        <begin position="78"/>
        <end position="100"/>
    </location>
</feature>
<dbReference type="AlphaFoldDB" id="A0A1V9ZNC5"/>
<dbReference type="PANTHER" id="PTHR31827:SF1">
    <property type="entry name" value="EMB|CAB89363.1"/>
    <property type="match status" value="1"/>
</dbReference>
<dbReference type="PANTHER" id="PTHR31827">
    <property type="entry name" value="EMB|CAB89363.1"/>
    <property type="match status" value="1"/>
</dbReference>
<evidence type="ECO:0000313" key="2">
    <source>
        <dbReference type="EMBL" id="OQR99479.1"/>
    </source>
</evidence>
<reference evidence="2 3" key="1">
    <citation type="journal article" date="2014" name="Genome Biol. Evol.">
        <title>The secreted proteins of Achlya hypogyna and Thraustotheca clavata identify the ancestral oomycete secretome and reveal gene acquisitions by horizontal gene transfer.</title>
        <authorList>
            <person name="Misner I."/>
            <person name="Blouin N."/>
            <person name="Leonard G."/>
            <person name="Richards T.A."/>
            <person name="Lane C.E."/>
        </authorList>
    </citation>
    <scope>NUCLEOTIDE SEQUENCE [LARGE SCALE GENOMIC DNA]</scope>
    <source>
        <strain evidence="2 3">ATCC 34112</strain>
    </source>
</reference>
<evidence type="ECO:0000313" key="3">
    <source>
        <dbReference type="Proteomes" id="UP000243217"/>
    </source>
</evidence>
<proteinExistence type="predicted"/>
<evidence type="ECO:0000259" key="1">
    <source>
        <dbReference type="Pfam" id="PF24906"/>
    </source>
</evidence>
<keyword evidence="3" id="KW-1185">Reference proteome</keyword>
<comment type="caution">
    <text evidence="2">The sequence shown here is derived from an EMBL/GenBank/DDBJ whole genome shotgun (WGS) entry which is preliminary data.</text>
</comment>
<dbReference type="EMBL" id="JNBS01001803">
    <property type="protein sequence ID" value="OQR99479.1"/>
    <property type="molecule type" value="Genomic_DNA"/>
</dbReference>
<name>A0A1V9ZNC5_9STRA</name>
<gene>
    <name evidence="2" type="ORF">THRCLA_06503</name>
</gene>
<dbReference type="Proteomes" id="UP000243217">
    <property type="component" value="Unassembled WGS sequence"/>
</dbReference>
<dbReference type="STRING" id="74557.A0A1V9ZNC5"/>
<sequence>MPPCFFPKCSKECALGSDKCENHKNRRVCIVKGCSKQEYAGKLCAGHGGTRQCNYPGCLAAAKKFGVCAKHGRQFQPKQCSTEGCSKRAQNNFLCILHGGKRQCQVTGCSVHARSKGLCYRHRHAKPNIKPIPSPDELGDPSILDQINIDESTSDNTYHSIVMRDMPTDHNGFSINFTTFLEECAQAAEDNKSLCHFHRNRRICRVLNCIKLVYARSLCVGHGGKLLPGCTKNARKKGFCCGHGASIPKNRCNEVGCGNIAYQNFKCIRHGGGRKCAVEGCKTHARSGGFCCKHSPFKSRSCGSDYPIAHDYEWSSSTLDVLDMNILESLLDY</sequence>
<accession>A0A1V9ZNC5</accession>
<organism evidence="2 3">
    <name type="scientific">Thraustotheca clavata</name>
    <dbReference type="NCBI Taxonomy" id="74557"/>
    <lineage>
        <taxon>Eukaryota</taxon>
        <taxon>Sar</taxon>
        <taxon>Stramenopiles</taxon>
        <taxon>Oomycota</taxon>
        <taxon>Saprolegniomycetes</taxon>
        <taxon>Saprolegniales</taxon>
        <taxon>Achlyaceae</taxon>
        <taxon>Thraustotheca</taxon>
    </lineage>
</organism>
<protein>
    <recommendedName>
        <fullName evidence="1">WRKY19-like zinc finger domain-containing protein</fullName>
    </recommendedName>
</protein>